<keyword evidence="5" id="KW-1185">Reference proteome</keyword>
<keyword evidence="2" id="KW-0472">Membrane</keyword>
<dbReference type="GeneID" id="70123785"/>
<accession>A0A9P8U8N7</accession>
<dbReference type="RefSeq" id="XP_045951908.1">
    <property type="nucleotide sequence ID" value="XM_046094892.1"/>
</dbReference>
<feature type="region of interest" description="Disordered" evidence="1">
    <location>
        <begin position="141"/>
        <end position="210"/>
    </location>
</feature>
<feature type="compositionally biased region" description="Polar residues" evidence="1">
    <location>
        <begin position="145"/>
        <end position="164"/>
    </location>
</feature>
<dbReference type="AlphaFoldDB" id="A0A9P8U8N7"/>
<sequence length="258" mass="25951">MMFPPRSAGVGVLALVSTATAALPRLGNITLFSDTACTDAVFVNNFIVGRDFCAPADNSGSGTGSIFQSYILNERPFCDDGWRPLFNVYGDLACADLIASYEPGPLYDPPGPDADGTCVAPGGEYKAVAFICDDFEGTGPGVSGTLPSPSTSATRTLGSVTQTTSEERPSSLTTTGSATESASSQSTVTGEQPSSTAAISRSQVTGSATTTSRATNLLTATNVIPTAPTAALTAGAALASPGLVVIIGGLLPAVILAI</sequence>
<evidence type="ECO:0000256" key="3">
    <source>
        <dbReference type="SAM" id="SignalP"/>
    </source>
</evidence>
<keyword evidence="3" id="KW-0732">Signal</keyword>
<keyword evidence="2" id="KW-0812">Transmembrane</keyword>
<evidence type="ECO:0000313" key="5">
    <source>
        <dbReference type="Proteomes" id="UP000758603"/>
    </source>
</evidence>
<proteinExistence type="predicted"/>
<keyword evidence="2" id="KW-1133">Transmembrane helix</keyword>
<organism evidence="4 5">
    <name type="scientific">Truncatella angustata</name>
    <dbReference type="NCBI Taxonomy" id="152316"/>
    <lineage>
        <taxon>Eukaryota</taxon>
        <taxon>Fungi</taxon>
        <taxon>Dikarya</taxon>
        <taxon>Ascomycota</taxon>
        <taxon>Pezizomycotina</taxon>
        <taxon>Sordariomycetes</taxon>
        <taxon>Xylariomycetidae</taxon>
        <taxon>Amphisphaeriales</taxon>
        <taxon>Sporocadaceae</taxon>
        <taxon>Truncatella</taxon>
    </lineage>
</organism>
<evidence type="ECO:0000313" key="4">
    <source>
        <dbReference type="EMBL" id="KAH6645394.1"/>
    </source>
</evidence>
<feature type="compositionally biased region" description="Polar residues" evidence="1">
    <location>
        <begin position="190"/>
        <end position="210"/>
    </location>
</feature>
<dbReference type="OrthoDB" id="5369591at2759"/>
<dbReference type="EMBL" id="JAGPXC010000011">
    <property type="protein sequence ID" value="KAH6645394.1"/>
    <property type="molecule type" value="Genomic_DNA"/>
</dbReference>
<protein>
    <submittedName>
        <fullName evidence="4">Uncharacterized protein</fullName>
    </submittedName>
</protein>
<feature type="transmembrane region" description="Helical" evidence="2">
    <location>
        <begin position="231"/>
        <end position="257"/>
    </location>
</feature>
<evidence type="ECO:0000256" key="2">
    <source>
        <dbReference type="SAM" id="Phobius"/>
    </source>
</evidence>
<feature type="chain" id="PRO_5040287811" evidence="3">
    <location>
        <begin position="22"/>
        <end position="258"/>
    </location>
</feature>
<evidence type="ECO:0000256" key="1">
    <source>
        <dbReference type="SAM" id="MobiDB-lite"/>
    </source>
</evidence>
<name>A0A9P8U8N7_9PEZI</name>
<feature type="compositionally biased region" description="Low complexity" evidence="1">
    <location>
        <begin position="170"/>
        <end position="189"/>
    </location>
</feature>
<reference evidence="4" key="1">
    <citation type="journal article" date="2021" name="Nat. Commun.">
        <title>Genetic determinants of endophytism in the Arabidopsis root mycobiome.</title>
        <authorList>
            <person name="Mesny F."/>
            <person name="Miyauchi S."/>
            <person name="Thiergart T."/>
            <person name="Pickel B."/>
            <person name="Atanasova L."/>
            <person name="Karlsson M."/>
            <person name="Huettel B."/>
            <person name="Barry K.W."/>
            <person name="Haridas S."/>
            <person name="Chen C."/>
            <person name="Bauer D."/>
            <person name="Andreopoulos W."/>
            <person name="Pangilinan J."/>
            <person name="LaButti K."/>
            <person name="Riley R."/>
            <person name="Lipzen A."/>
            <person name="Clum A."/>
            <person name="Drula E."/>
            <person name="Henrissat B."/>
            <person name="Kohler A."/>
            <person name="Grigoriev I.V."/>
            <person name="Martin F.M."/>
            <person name="Hacquard S."/>
        </authorList>
    </citation>
    <scope>NUCLEOTIDE SEQUENCE</scope>
    <source>
        <strain evidence="4">MPI-SDFR-AT-0073</strain>
    </source>
</reference>
<comment type="caution">
    <text evidence="4">The sequence shown here is derived from an EMBL/GenBank/DDBJ whole genome shotgun (WGS) entry which is preliminary data.</text>
</comment>
<feature type="signal peptide" evidence="3">
    <location>
        <begin position="1"/>
        <end position="21"/>
    </location>
</feature>
<gene>
    <name evidence="4" type="ORF">BKA67DRAFT_111272</name>
</gene>
<dbReference type="Proteomes" id="UP000758603">
    <property type="component" value="Unassembled WGS sequence"/>
</dbReference>